<proteinExistence type="predicted"/>
<feature type="region of interest" description="Disordered" evidence="1">
    <location>
        <begin position="479"/>
        <end position="674"/>
    </location>
</feature>
<comment type="caution">
    <text evidence="3">The sequence shown here is derived from an EMBL/GenBank/DDBJ whole genome shotgun (WGS) entry which is preliminary data.</text>
</comment>
<keyword evidence="4" id="KW-1185">Reference proteome</keyword>
<protein>
    <recommendedName>
        <fullName evidence="2">DUF7082 domain-containing protein</fullName>
    </recommendedName>
</protein>
<name>A0AAW0RFY1_9HYPO</name>
<dbReference type="GO" id="GO:0005634">
    <property type="term" value="C:nucleus"/>
    <property type="evidence" value="ECO:0007669"/>
    <property type="project" value="TreeGrafter"/>
</dbReference>
<dbReference type="InterPro" id="IPR055509">
    <property type="entry name" value="DUF7082"/>
</dbReference>
<evidence type="ECO:0000313" key="3">
    <source>
        <dbReference type="EMBL" id="KAK8141074.1"/>
    </source>
</evidence>
<dbReference type="EMBL" id="JAAHCF010001217">
    <property type="protein sequence ID" value="KAK8141074.1"/>
    <property type="molecule type" value="Genomic_DNA"/>
</dbReference>
<evidence type="ECO:0000256" key="1">
    <source>
        <dbReference type="SAM" id="MobiDB-lite"/>
    </source>
</evidence>
<dbReference type="PANTHER" id="PTHR39463:SF1">
    <property type="entry name" value="MEDUSA"/>
    <property type="match status" value="1"/>
</dbReference>
<reference evidence="3 4" key="1">
    <citation type="submission" date="2020-02" db="EMBL/GenBank/DDBJ databases">
        <title>Comparative genomics of the hypocrealean fungal genus Beauvera.</title>
        <authorList>
            <person name="Showalter D.N."/>
            <person name="Bushley K.E."/>
            <person name="Rehner S.A."/>
        </authorList>
    </citation>
    <scope>NUCLEOTIDE SEQUENCE [LARGE SCALE GENOMIC DNA]</scope>
    <source>
        <strain evidence="3 4">ARSEF4384</strain>
    </source>
</reference>
<gene>
    <name evidence="3" type="ORF">G3M48_000886</name>
</gene>
<feature type="region of interest" description="Disordered" evidence="1">
    <location>
        <begin position="169"/>
        <end position="224"/>
    </location>
</feature>
<feature type="compositionally biased region" description="Polar residues" evidence="1">
    <location>
        <begin position="209"/>
        <end position="223"/>
    </location>
</feature>
<organism evidence="3 4">
    <name type="scientific">Beauveria asiatica</name>
    <dbReference type="NCBI Taxonomy" id="1069075"/>
    <lineage>
        <taxon>Eukaryota</taxon>
        <taxon>Fungi</taxon>
        <taxon>Dikarya</taxon>
        <taxon>Ascomycota</taxon>
        <taxon>Pezizomycotina</taxon>
        <taxon>Sordariomycetes</taxon>
        <taxon>Hypocreomycetidae</taxon>
        <taxon>Hypocreales</taxon>
        <taxon>Cordycipitaceae</taxon>
        <taxon>Beauveria</taxon>
    </lineage>
</organism>
<dbReference type="PANTHER" id="PTHR39463">
    <property type="entry name" value="MEDUSA"/>
    <property type="match status" value="1"/>
</dbReference>
<accession>A0AAW0RFY1</accession>
<feature type="compositionally biased region" description="Low complexity" evidence="1">
    <location>
        <begin position="505"/>
        <end position="520"/>
    </location>
</feature>
<evidence type="ECO:0000259" key="2">
    <source>
        <dbReference type="Pfam" id="PF23305"/>
    </source>
</evidence>
<feature type="compositionally biased region" description="Low complexity" evidence="1">
    <location>
        <begin position="479"/>
        <end position="494"/>
    </location>
</feature>
<feature type="compositionally biased region" description="Polar residues" evidence="1">
    <location>
        <begin position="544"/>
        <end position="561"/>
    </location>
</feature>
<dbReference type="Pfam" id="PF23305">
    <property type="entry name" value="DUF7082"/>
    <property type="match status" value="1"/>
</dbReference>
<dbReference type="Proteomes" id="UP001397290">
    <property type="component" value="Unassembled WGS sequence"/>
</dbReference>
<sequence length="674" mass="72560">MAAYSKPSMPSIPGYDQPRYQDAALDPYQQPFSTQHADKFAHLNQQAFGSNNAVASYLPTELTVISCQPSSGGFGSKIYLKISAPYDLFPMSSQIRYFFLQFGSHKCSMQDVARDNQDSSGFIYSCSADAPQFLVTGSNSSNVPLSLVIEDPTGVEISRAVAGHFQYVEGSGDGVTRPEKLPKSEPGAPGTHVDQPGHSPKSGEGHIGTETSTNSYDYSSQTGPYAAAFPQPHNDMITTYRSNSFADSSYSGRRSLGWNFNTPLGSTRSSIGGLDSVGRSSLSMPASSANTPALIRTSTINSGSGAGSQYAAISLYAAKAVLKIKGTLDSMIDGWTTEEWENRRRIVVFRKSQSGSTLTAEFQPVPVNERPPNSICVSCIYWAEKNECYVTSVDTIQLLEQLVASPNRFSVEEKNRIRRNLEGFHPLTVSKAKPESEEFFKLIMGFPNPKPRNIEKDVKVFPWKVLEGALKKIIGKYSASPSSQMSQPSMNGSMNPGGGGGGAYAPSPASHMAPHSSISSQHHGDAHSQYSIAPSHHDAIPSPRSLSGSQPSWTPYTTASYPSVGRALSPSMRNHSPHQQQQQQQQPPPPMRINTGILPAVSSTYDSRTVSTGSYGHSGLHTPISHHPSAATPPRWEATPASYAESYSGLSSQHGHPAPPMYNGAGYSDASSRV</sequence>
<feature type="domain" description="DUF7082" evidence="2">
    <location>
        <begin position="319"/>
        <end position="474"/>
    </location>
</feature>
<dbReference type="AlphaFoldDB" id="A0AAW0RFY1"/>
<evidence type="ECO:0000313" key="4">
    <source>
        <dbReference type="Proteomes" id="UP001397290"/>
    </source>
</evidence>
<feature type="compositionally biased region" description="Polar residues" evidence="1">
    <location>
        <begin position="601"/>
        <end position="615"/>
    </location>
</feature>